<reference evidence="1 2" key="1">
    <citation type="submission" date="2016-11" db="EMBL/GenBank/DDBJ databases">
        <authorList>
            <person name="Jaros S."/>
            <person name="Januszkiewicz K."/>
            <person name="Wedrychowicz H."/>
        </authorList>
    </citation>
    <scope>NUCLEOTIDE SEQUENCE [LARGE SCALE GENOMIC DNA]</scope>
    <source>
        <strain evidence="1 2">DSM 21425</strain>
    </source>
</reference>
<keyword evidence="2" id="KW-1185">Reference proteome</keyword>
<protein>
    <submittedName>
        <fullName evidence="1">Uncharacterized protein</fullName>
    </submittedName>
</protein>
<dbReference type="OrthoDB" id="1432205at2"/>
<dbReference type="RefSeq" id="WP_073152444.1">
    <property type="nucleotide sequence ID" value="NZ_FQYY01000008.1"/>
</dbReference>
<accession>A0A1M6GHK7</accession>
<gene>
    <name evidence="1" type="ORF">SAMN04488096_10846</name>
</gene>
<proteinExistence type="predicted"/>
<dbReference type="EMBL" id="FQYY01000008">
    <property type="protein sequence ID" value="SHJ09495.1"/>
    <property type="molecule type" value="Genomic_DNA"/>
</dbReference>
<dbReference type="STRING" id="579105.SAMN04488096_10846"/>
<name>A0A1M6GHK7_9FLAO</name>
<evidence type="ECO:0000313" key="1">
    <source>
        <dbReference type="EMBL" id="SHJ09495.1"/>
    </source>
</evidence>
<sequence>MSKLLLIATFISLLAADCEPKIENNKRVIVRGNIITENEQPVQNIEVTTSVEEYILGKTLTDTDGVIDMVSAESYDDNYIININNGHQLGYTSVKIIRDENQTFESNIYNLGTVYLHPISNFTLTTTKKSSQDAILKVSINFLNITCLYNYKYGLLEDPSRCYEEQRITAKTSELHSNLDLSLQVIKDAPLTITYQIDENPEVTVEVIPNQLNFDYEISY</sequence>
<dbReference type="Proteomes" id="UP000184225">
    <property type="component" value="Unassembled WGS sequence"/>
</dbReference>
<evidence type="ECO:0000313" key="2">
    <source>
        <dbReference type="Proteomes" id="UP000184225"/>
    </source>
</evidence>
<dbReference type="AlphaFoldDB" id="A0A1M6GHK7"/>
<organism evidence="1 2">
    <name type="scientific">Mesonia phycicola</name>
    <dbReference type="NCBI Taxonomy" id="579105"/>
    <lineage>
        <taxon>Bacteria</taxon>
        <taxon>Pseudomonadati</taxon>
        <taxon>Bacteroidota</taxon>
        <taxon>Flavobacteriia</taxon>
        <taxon>Flavobacteriales</taxon>
        <taxon>Flavobacteriaceae</taxon>
        <taxon>Mesonia</taxon>
    </lineage>
</organism>